<evidence type="ECO:0000256" key="2">
    <source>
        <dbReference type="ARBA" id="ARBA00022475"/>
    </source>
</evidence>
<gene>
    <name evidence="9" type="ORF">GCM10008088_27670</name>
</gene>
<accession>A0ABQ3C1U3</accession>
<feature type="transmembrane region" description="Helical" evidence="8">
    <location>
        <begin position="21"/>
        <end position="46"/>
    </location>
</feature>
<dbReference type="NCBIfam" id="TIGR04128">
    <property type="entry name" value="exoso_Fjoh_1448"/>
    <property type="match status" value="1"/>
</dbReference>
<proteinExistence type="predicted"/>
<keyword evidence="4 8" id="KW-0812">Transmembrane</keyword>
<dbReference type="InterPro" id="IPR026323">
    <property type="entry name" value="Exosortase-related_prot_XrtF"/>
</dbReference>
<name>A0ABQ3C1U3_9FLAO</name>
<evidence type="ECO:0000256" key="7">
    <source>
        <dbReference type="ARBA" id="ARBA00023136"/>
    </source>
</evidence>
<evidence type="ECO:0000256" key="3">
    <source>
        <dbReference type="ARBA" id="ARBA00022670"/>
    </source>
</evidence>
<organism evidence="9 10">
    <name type="scientific">Mesonia mobilis</name>
    <dbReference type="NCBI Taxonomy" id="369791"/>
    <lineage>
        <taxon>Bacteria</taxon>
        <taxon>Pseudomonadati</taxon>
        <taxon>Bacteroidota</taxon>
        <taxon>Flavobacteriia</taxon>
        <taxon>Flavobacteriales</taxon>
        <taxon>Flavobacteriaceae</taxon>
        <taxon>Mesonia</taxon>
    </lineage>
</organism>
<evidence type="ECO:0000313" key="10">
    <source>
        <dbReference type="Proteomes" id="UP000615593"/>
    </source>
</evidence>
<feature type="transmembrane region" description="Helical" evidence="8">
    <location>
        <begin position="126"/>
        <end position="153"/>
    </location>
</feature>
<keyword evidence="5" id="KW-0378">Hydrolase</keyword>
<dbReference type="InterPro" id="IPR019127">
    <property type="entry name" value="Exosortase"/>
</dbReference>
<dbReference type="EMBL" id="BMWY01000011">
    <property type="protein sequence ID" value="GGZ64647.1"/>
    <property type="molecule type" value="Genomic_DNA"/>
</dbReference>
<keyword evidence="6 8" id="KW-1133">Transmembrane helix</keyword>
<evidence type="ECO:0000256" key="6">
    <source>
        <dbReference type="ARBA" id="ARBA00022989"/>
    </source>
</evidence>
<feature type="transmembrane region" description="Helical" evidence="8">
    <location>
        <begin position="95"/>
        <end position="119"/>
    </location>
</feature>
<dbReference type="Pfam" id="PF09721">
    <property type="entry name" value="Exosortase_EpsH"/>
    <property type="match status" value="1"/>
</dbReference>
<sequence length="195" mass="22241">MYNFVAVKPVSLKEIFKKNKAVIKFLVLFIGCYLVLAGFYKLYLFYGSSEEFYPDYITHLVSSQTSSVIEAFGYDSHISKHPNDPSMKLYVNGNYLARIIEGCNSISVLILFVSFIIAFHTKFKPTFLYLIAGSVLIYVMNVVRIALLAIGIYEYPESQEFLHDTAFPAVIYGSVFVLWLIWVKMAAGYKKKADE</sequence>
<evidence type="ECO:0000256" key="5">
    <source>
        <dbReference type="ARBA" id="ARBA00022801"/>
    </source>
</evidence>
<keyword evidence="7 8" id="KW-0472">Membrane</keyword>
<evidence type="ECO:0000256" key="1">
    <source>
        <dbReference type="ARBA" id="ARBA00004651"/>
    </source>
</evidence>
<feature type="transmembrane region" description="Helical" evidence="8">
    <location>
        <begin position="165"/>
        <end position="183"/>
    </location>
</feature>
<dbReference type="InterPro" id="IPR026392">
    <property type="entry name" value="Exo/Archaeosortase_dom"/>
</dbReference>
<keyword evidence="2" id="KW-1003">Cell membrane</keyword>
<reference evidence="10" key="1">
    <citation type="journal article" date="2019" name="Int. J. Syst. Evol. Microbiol.">
        <title>The Global Catalogue of Microorganisms (GCM) 10K type strain sequencing project: providing services to taxonomists for standard genome sequencing and annotation.</title>
        <authorList>
            <consortium name="The Broad Institute Genomics Platform"/>
            <consortium name="The Broad Institute Genome Sequencing Center for Infectious Disease"/>
            <person name="Wu L."/>
            <person name="Ma J."/>
        </authorList>
    </citation>
    <scope>NUCLEOTIDE SEQUENCE [LARGE SCALE GENOMIC DNA]</scope>
    <source>
        <strain evidence="10">KCTC 12708</strain>
    </source>
</reference>
<dbReference type="NCBIfam" id="TIGR04178">
    <property type="entry name" value="exo_archaeo"/>
    <property type="match status" value="1"/>
</dbReference>
<evidence type="ECO:0000256" key="8">
    <source>
        <dbReference type="SAM" id="Phobius"/>
    </source>
</evidence>
<keyword evidence="10" id="KW-1185">Reference proteome</keyword>
<comment type="caution">
    <text evidence="9">The sequence shown here is derived from an EMBL/GenBank/DDBJ whole genome shotgun (WGS) entry which is preliminary data.</text>
</comment>
<protein>
    <submittedName>
        <fullName evidence="9">Exosortase family protein XrtF</fullName>
    </submittedName>
</protein>
<dbReference type="Proteomes" id="UP000615593">
    <property type="component" value="Unassembled WGS sequence"/>
</dbReference>
<evidence type="ECO:0000313" key="9">
    <source>
        <dbReference type="EMBL" id="GGZ64647.1"/>
    </source>
</evidence>
<keyword evidence="3" id="KW-0645">Protease</keyword>
<comment type="subcellular location">
    <subcellularLocation>
        <location evidence="1">Cell membrane</location>
        <topology evidence="1">Multi-pass membrane protein</topology>
    </subcellularLocation>
</comment>
<evidence type="ECO:0000256" key="4">
    <source>
        <dbReference type="ARBA" id="ARBA00022692"/>
    </source>
</evidence>